<feature type="compositionally biased region" description="Low complexity" evidence="1">
    <location>
        <begin position="179"/>
        <end position="189"/>
    </location>
</feature>
<feature type="compositionally biased region" description="Pro residues" evidence="1">
    <location>
        <begin position="349"/>
        <end position="369"/>
    </location>
</feature>
<evidence type="ECO:0000256" key="1">
    <source>
        <dbReference type="SAM" id="MobiDB-lite"/>
    </source>
</evidence>
<reference evidence="2 3" key="1">
    <citation type="submission" date="2024-02" db="EMBL/GenBank/DDBJ databases">
        <title>Full genome sequence of Nocardioides kribbensis.</title>
        <authorList>
            <person name="Poletto B.L."/>
            <person name="Silva G."/>
            <person name="Galante D."/>
            <person name="Campos K.R."/>
            <person name="Santos M.B.N."/>
            <person name="Sacchi C.T."/>
        </authorList>
    </citation>
    <scope>NUCLEOTIDE SEQUENCE [LARGE SCALE GENOMIC DNA]</scope>
    <source>
        <strain evidence="2 3">O4R</strain>
    </source>
</reference>
<dbReference type="Proteomes" id="UP001482520">
    <property type="component" value="Unassembled WGS sequence"/>
</dbReference>
<accession>A0ABV1P1B1</accession>
<evidence type="ECO:0000313" key="2">
    <source>
        <dbReference type="EMBL" id="MEQ7848550.1"/>
    </source>
</evidence>
<sequence length="652" mass="65950">MAVMIAVMAVVLFGVSALAVDLGNAWSRGRAVQKQADVTATSAGWRLPMRVSVPAAAPAAIAADAARYLNANRAPGQPVATGSALLDGQRANGEVSFEHADGTACTDVCVQMEVVAPAAHVEFGLAGVLGRTAVDVQRVATVRVVSPLPSPADMVPFWLPDGCALGPAAADTTGGNSLAATTTTTTVAPSPTPSPTPGPTPSPTSSPTATASGSGGPAATASPSPTTTTATAVASSGIPVGSHRITSPRALSVTVGQQLSVSQLQVDSIPSNTDRASIRFYSPDGSTYVDYAAQDVGKTNPLVVPTFTVGGEVSATPGTWRVYALIQAKGNARLEISANHLDYVVVGPSPSPTPGPTPTASPSPSPSAGPSPTQTASPTATPTTTPTATPTPEPAPSPTGVPVGCVGQDRGNFGQLDSPRRDGLTGQRRLAANIAGGLDHQLVPYSFAVGQTVSKECGSGSSWISGAVPDDQPLDGRNCILGDTGNDGPALYDGFVSGTGSRPGRLDVRNGATTCPGRGDLVVGSVRLNNDVLSCFLRNGATLDSLTRTGVSATMLAPEVVDSPRLVWLPVVYATDRAQKRFQPILDFVPGFLTDETQSSAASASNGLAINGNSVKALQVFVFDKAALPVDAQAPTVAYDADLGPSIVRLVG</sequence>
<feature type="compositionally biased region" description="Low complexity" evidence="1">
    <location>
        <begin position="370"/>
        <end position="388"/>
    </location>
</feature>
<evidence type="ECO:0000313" key="3">
    <source>
        <dbReference type="Proteomes" id="UP001482520"/>
    </source>
</evidence>
<feature type="compositionally biased region" description="Pro residues" evidence="1">
    <location>
        <begin position="389"/>
        <end position="399"/>
    </location>
</feature>
<name>A0ABV1P1B1_9ACTN</name>
<organism evidence="2 3">
    <name type="scientific">Nocardioides kribbensis</name>
    <dbReference type="NCBI Taxonomy" id="305517"/>
    <lineage>
        <taxon>Bacteria</taxon>
        <taxon>Bacillati</taxon>
        <taxon>Actinomycetota</taxon>
        <taxon>Actinomycetes</taxon>
        <taxon>Propionibacteriales</taxon>
        <taxon>Nocardioidaceae</taxon>
        <taxon>Nocardioides</taxon>
    </lineage>
</organism>
<keyword evidence="3" id="KW-1185">Reference proteome</keyword>
<dbReference type="EMBL" id="JBEGDP010000018">
    <property type="protein sequence ID" value="MEQ7848550.1"/>
    <property type="molecule type" value="Genomic_DNA"/>
</dbReference>
<protein>
    <recommendedName>
        <fullName evidence="4">Flp pilus-assembly TadG-like N-terminal domain-containing protein</fullName>
    </recommendedName>
</protein>
<feature type="compositionally biased region" description="Pro residues" evidence="1">
    <location>
        <begin position="190"/>
        <end position="204"/>
    </location>
</feature>
<dbReference type="RefSeq" id="WP_349805123.1">
    <property type="nucleotide sequence ID" value="NZ_JBEGDP010000018.1"/>
</dbReference>
<proteinExistence type="predicted"/>
<gene>
    <name evidence="2" type="ORF">V6R90_14795</name>
</gene>
<feature type="region of interest" description="Disordered" evidence="1">
    <location>
        <begin position="347"/>
        <end position="423"/>
    </location>
</feature>
<evidence type="ECO:0008006" key="4">
    <source>
        <dbReference type="Google" id="ProtNLM"/>
    </source>
</evidence>
<feature type="compositionally biased region" description="Low complexity" evidence="1">
    <location>
        <begin position="205"/>
        <end position="232"/>
    </location>
</feature>
<comment type="caution">
    <text evidence="2">The sequence shown here is derived from an EMBL/GenBank/DDBJ whole genome shotgun (WGS) entry which is preliminary data.</text>
</comment>
<feature type="region of interest" description="Disordered" evidence="1">
    <location>
        <begin position="174"/>
        <end position="232"/>
    </location>
</feature>